<evidence type="ECO:0000256" key="5">
    <source>
        <dbReference type="SAM" id="SignalP"/>
    </source>
</evidence>
<gene>
    <name evidence="6" type="ORF">Zm00014a_008557</name>
</gene>
<dbReference type="Pfam" id="PF07333">
    <property type="entry name" value="SLR1-BP"/>
    <property type="match status" value="1"/>
</dbReference>
<dbReference type="InterPro" id="IPR010851">
    <property type="entry name" value="DEFL"/>
</dbReference>
<dbReference type="GO" id="GO:0050832">
    <property type="term" value="P:defense response to fungus"/>
    <property type="evidence" value="ECO:0007669"/>
    <property type="project" value="UniProtKB-KW"/>
</dbReference>
<dbReference type="GO" id="GO:0031640">
    <property type="term" value="P:killing of cells of another organism"/>
    <property type="evidence" value="ECO:0007669"/>
    <property type="project" value="UniProtKB-KW"/>
</dbReference>
<accession>A0A3L6EZD3</accession>
<dbReference type="Proteomes" id="UP000251960">
    <property type="component" value="Chromosome 4"/>
</dbReference>
<comment type="caution">
    <text evidence="6">The sequence shown here is derived from an EMBL/GenBank/DDBJ whole genome shotgun (WGS) entry which is preliminary data.</text>
</comment>
<evidence type="ECO:0000256" key="2">
    <source>
        <dbReference type="ARBA" id="ARBA00022529"/>
    </source>
</evidence>
<feature type="chain" id="PRO_5018130421" description="Defensin-like protein" evidence="5">
    <location>
        <begin position="23"/>
        <end position="101"/>
    </location>
</feature>
<evidence type="ECO:0008006" key="7">
    <source>
        <dbReference type="Google" id="ProtNLM"/>
    </source>
</evidence>
<evidence type="ECO:0000256" key="3">
    <source>
        <dbReference type="ARBA" id="ARBA00022577"/>
    </source>
</evidence>
<evidence type="ECO:0000256" key="4">
    <source>
        <dbReference type="ARBA" id="ARBA00022821"/>
    </source>
</evidence>
<keyword evidence="4" id="KW-0611">Plant defense</keyword>
<dbReference type="AlphaFoldDB" id="A0A3L6EZD3"/>
<name>A0A3L6EZD3_MAIZE</name>
<evidence type="ECO:0000256" key="1">
    <source>
        <dbReference type="ARBA" id="ARBA00006722"/>
    </source>
</evidence>
<sequence>MTMRTYNKAVLLVLAMVMAVLSTGICTAPAPAPAPSLEEFPTTTENTCVKILADSGCVHNHKACHDNCFIKLKGNGVCLRDACWCSYTCKPSLLSPPPAAQ</sequence>
<proteinExistence type="inferred from homology"/>
<keyword evidence="3" id="KW-0295">Fungicide</keyword>
<organism evidence="6">
    <name type="scientific">Zea mays</name>
    <name type="common">Maize</name>
    <dbReference type="NCBI Taxonomy" id="4577"/>
    <lineage>
        <taxon>Eukaryota</taxon>
        <taxon>Viridiplantae</taxon>
        <taxon>Streptophyta</taxon>
        <taxon>Embryophyta</taxon>
        <taxon>Tracheophyta</taxon>
        <taxon>Spermatophyta</taxon>
        <taxon>Magnoliopsida</taxon>
        <taxon>Liliopsida</taxon>
        <taxon>Poales</taxon>
        <taxon>Poaceae</taxon>
        <taxon>PACMAD clade</taxon>
        <taxon>Panicoideae</taxon>
        <taxon>Andropogonodae</taxon>
        <taxon>Andropogoneae</taxon>
        <taxon>Tripsacinae</taxon>
        <taxon>Zea</taxon>
    </lineage>
</organism>
<dbReference type="EMBL" id="NCVQ01000005">
    <property type="protein sequence ID" value="PWZ25401.1"/>
    <property type="molecule type" value="Genomic_DNA"/>
</dbReference>
<keyword evidence="5" id="KW-0732">Signal</keyword>
<comment type="similarity">
    <text evidence="1">Belongs to the DEFL family.</text>
</comment>
<keyword evidence="2" id="KW-0929">Antimicrobial</keyword>
<protein>
    <recommendedName>
        <fullName evidence="7">Defensin-like protein</fullName>
    </recommendedName>
</protein>
<reference evidence="6" key="1">
    <citation type="journal article" date="2018" name="Nat. Genet.">
        <title>Extensive intraspecific gene order and gene structural variations between Mo17 and other maize genomes.</title>
        <authorList>
            <person name="Sun S."/>
            <person name="Zhou Y."/>
            <person name="Chen J."/>
            <person name="Shi J."/>
            <person name="Zhao H."/>
            <person name="Zhao H."/>
            <person name="Song W."/>
            <person name="Zhang M."/>
            <person name="Cui Y."/>
            <person name="Dong X."/>
            <person name="Liu H."/>
            <person name="Ma X."/>
            <person name="Jiao Y."/>
            <person name="Wang B."/>
            <person name="Wei X."/>
            <person name="Stein J.C."/>
            <person name="Glaubitz J.C."/>
            <person name="Lu F."/>
            <person name="Yu G."/>
            <person name="Liang C."/>
            <person name="Fengler K."/>
            <person name="Li B."/>
            <person name="Rafalski A."/>
            <person name="Schnable P.S."/>
            <person name="Ware D.H."/>
            <person name="Buckler E.S."/>
            <person name="Lai J."/>
        </authorList>
    </citation>
    <scope>NUCLEOTIDE SEQUENCE [LARGE SCALE GENOMIC DNA]</scope>
    <source>
        <tissue evidence="6">Seedling</tissue>
    </source>
</reference>
<evidence type="ECO:0000313" key="6">
    <source>
        <dbReference type="EMBL" id="PWZ25401.1"/>
    </source>
</evidence>
<feature type="signal peptide" evidence="5">
    <location>
        <begin position="1"/>
        <end position="22"/>
    </location>
</feature>